<dbReference type="Proteomes" id="UP001165960">
    <property type="component" value="Unassembled WGS sequence"/>
</dbReference>
<dbReference type="EMBL" id="QTSX02005908">
    <property type="protein sequence ID" value="KAJ9056574.1"/>
    <property type="molecule type" value="Genomic_DNA"/>
</dbReference>
<comment type="caution">
    <text evidence="1">The sequence shown here is derived from an EMBL/GenBank/DDBJ whole genome shotgun (WGS) entry which is preliminary data.</text>
</comment>
<sequence>MSVQNSETVLFVSRIDSQKQGRNRTLEDPKQVFDHNAWDNVEIDEEQILQAERTILKQAENAVTPEKRAQYENEASDFWNVFYSQNEERFFKERHWLKTEFPELFTPSNQEQGENFTVMEIGCGTGSTAYPLLEGNLDPGLRVLACDFSKVAVDLCKSNPRFDHDRLKAFTWDMTSSSLPPEAPEGTVNVITLIFAFSAIQPTKWTQVVDNLYRLLKPGGFILFRDYGRYDMAQLRFKKDRYIDKNFYVRGDGTQVYFFTQDELTTIFGQRFSIEQNIVDRRLLVNRHRQLQMFRVWLQGKFVKTA</sequence>
<protein>
    <submittedName>
        <fullName evidence="1">Uncharacterized protein</fullName>
    </submittedName>
</protein>
<keyword evidence="2" id="KW-1185">Reference proteome</keyword>
<evidence type="ECO:0000313" key="2">
    <source>
        <dbReference type="Proteomes" id="UP001165960"/>
    </source>
</evidence>
<accession>A0ACC2S2F9</accession>
<name>A0ACC2S2F9_9FUNG</name>
<evidence type="ECO:0000313" key="1">
    <source>
        <dbReference type="EMBL" id="KAJ9056574.1"/>
    </source>
</evidence>
<reference evidence="1" key="1">
    <citation type="submission" date="2022-04" db="EMBL/GenBank/DDBJ databases">
        <title>Genome of the entomopathogenic fungus Entomophthora muscae.</title>
        <authorList>
            <person name="Elya C."/>
            <person name="Lovett B.R."/>
            <person name="Lee E."/>
            <person name="Macias A.M."/>
            <person name="Hajek A.E."/>
            <person name="De Bivort B.L."/>
            <person name="Kasson M.T."/>
            <person name="De Fine Licht H.H."/>
            <person name="Stajich J.E."/>
        </authorList>
    </citation>
    <scope>NUCLEOTIDE SEQUENCE</scope>
    <source>
        <strain evidence="1">Berkeley</strain>
    </source>
</reference>
<proteinExistence type="predicted"/>
<gene>
    <name evidence="1" type="ORF">DSO57_1031577</name>
</gene>
<organism evidence="1 2">
    <name type="scientific">Entomophthora muscae</name>
    <dbReference type="NCBI Taxonomy" id="34485"/>
    <lineage>
        <taxon>Eukaryota</taxon>
        <taxon>Fungi</taxon>
        <taxon>Fungi incertae sedis</taxon>
        <taxon>Zoopagomycota</taxon>
        <taxon>Entomophthoromycotina</taxon>
        <taxon>Entomophthoromycetes</taxon>
        <taxon>Entomophthorales</taxon>
        <taxon>Entomophthoraceae</taxon>
        <taxon>Entomophthora</taxon>
    </lineage>
</organism>